<evidence type="ECO:0000313" key="1">
    <source>
        <dbReference type="EMBL" id="SDZ97802.1"/>
    </source>
</evidence>
<accession>A0A1H3XGQ8</accession>
<dbReference type="AlphaFoldDB" id="A0A1H3XGQ8"/>
<keyword evidence="2" id="KW-1185">Reference proteome</keyword>
<dbReference type="Pfam" id="PF01963">
    <property type="entry name" value="TraB_PrgY_gumN"/>
    <property type="match status" value="1"/>
</dbReference>
<organism evidence="1 2">
    <name type="scientific">Arachidicoccus rhizosphaerae</name>
    <dbReference type="NCBI Taxonomy" id="551991"/>
    <lineage>
        <taxon>Bacteria</taxon>
        <taxon>Pseudomonadati</taxon>
        <taxon>Bacteroidota</taxon>
        <taxon>Chitinophagia</taxon>
        <taxon>Chitinophagales</taxon>
        <taxon>Chitinophagaceae</taxon>
        <taxon>Arachidicoccus</taxon>
    </lineage>
</organism>
<dbReference type="EMBL" id="FNQY01000005">
    <property type="protein sequence ID" value="SDZ97802.1"/>
    <property type="molecule type" value="Genomic_DNA"/>
</dbReference>
<proteinExistence type="predicted"/>
<dbReference type="InterPro" id="IPR002816">
    <property type="entry name" value="TraB/PrgY/GumN_fam"/>
</dbReference>
<dbReference type="STRING" id="551991.SAMN05192529_105121"/>
<evidence type="ECO:0000313" key="2">
    <source>
        <dbReference type="Proteomes" id="UP000199041"/>
    </source>
</evidence>
<protein>
    <submittedName>
        <fullName evidence="1">Uncharacterized conserved protein YbaP, TraB family</fullName>
    </submittedName>
</protein>
<name>A0A1H3XGQ8_9BACT</name>
<sequence length="315" mass="34836">MLTLYTYGYAQADQVQQEDSLPGLQVQQATHAILWEIKGGGLQGSSYLLGTAHNISYDTLISRFPQIDSILSMVELLVEEHASPEGSSGGVDDQVLTFQGTDSTVGSLMTGQLFNQLKKYILSKSDGNTTVVDNLIKMRPQLLVLALPMLDAAINQSENNQVSMDEGLLQEARKRNKKYMGLESPAEASEVIRKGISDQKAIKWMAAKIREPDSIQRMPVKKDQDTHLALYPADAYLQPLIYYYLDQQTATGGDYGGVLLRNQNWIQKLPALLRTQKCLIAVGLDHLKLQTGLIEQLRHAGYTVRAVMLQAAGNL</sequence>
<reference evidence="1 2" key="1">
    <citation type="submission" date="2016-10" db="EMBL/GenBank/DDBJ databases">
        <authorList>
            <person name="de Groot N.N."/>
        </authorList>
    </citation>
    <scope>NUCLEOTIDE SEQUENCE [LARGE SCALE GENOMIC DNA]</scope>
    <source>
        <strain evidence="1 2">Vu-144</strain>
    </source>
</reference>
<dbReference type="Proteomes" id="UP000199041">
    <property type="component" value="Unassembled WGS sequence"/>
</dbReference>
<dbReference type="CDD" id="cd14789">
    <property type="entry name" value="Tiki"/>
    <property type="match status" value="1"/>
</dbReference>
<gene>
    <name evidence="1" type="ORF">SAMN05192529_105121</name>
</gene>